<gene>
    <name evidence="2" type="ORF">TNIN_159021</name>
</gene>
<evidence type="ECO:0000313" key="3">
    <source>
        <dbReference type="Proteomes" id="UP000886998"/>
    </source>
</evidence>
<sequence length="95" mass="11084">MKSNCGEAFEVSLKMTFKTLLNSRKCDSSENYELNTRFVYAMRCIGKGAESKQEVLWYHESFPTTHKILEVQQQKFLLQANKRETQEDSGYRSCS</sequence>
<keyword evidence="3" id="KW-1185">Reference proteome</keyword>
<proteinExistence type="predicted"/>
<dbReference type="Proteomes" id="UP000886998">
    <property type="component" value="Unassembled WGS sequence"/>
</dbReference>
<organism evidence="2 3">
    <name type="scientific">Trichonephila inaurata madagascariensis</name>
    <dbReference type="NCBI Taxonomy" id="2747483"/>
    <lineage>
        <taxon>Eukaryota</taxon>
        <taxon>Metazoa</taxon>
        <taxon>Ecdysozoa</taxon>
        <taxon>Arthropoda</taxon>
        <taxon>Chelicerata</taxon>
        <taxon>Arachnida</taxon>
        <taxon>Araneae</taxon>
        <taxon>Araneomorphae</taxon>
        <taxon>Entelegynae</taxon>
        <taxon>Araneoidea</taxon>
        <taxon>Nephilidae</taxon>
        <taxon>Trichonephila</taxon>
        <taxon>Trichonephila inaurata</taxon>
    </lineage>
</organism>
<dbReference type="AlphaFoldDB" id="A0A8X6J829"/>
<comment type="caution">
    <text evidence="2">The sequence shown here is derived from an EMBL/GenBank/DDBJ whole genome shotgun (WGS) entry which is preliminary data.</text>
</comment>
<evidence type="ECO:0000259" key="1">
    <source>
        <dbReference type="PROSITE" id="PS50835"/>
    </source>
</evidence>
<reference evidence="2" key="1">
    <citation type="submission" date="2020-08" db="EMBL/GenBank/DDBJ databases">
        <title>Multicomponent nature underlies the extraordinary mechanical properties of spider dragline silk.</title>
        <authorList>
            <person name="Kono N."/>
            <person name="Nakamura H."/>
            <person name="Mori M."/>
            <person name="Yoshida Y."/>
            <person name="Ohtoshi R."/>
            <person name="Malay A.D."/>
            <person name="Moran D.A.P."/>
            <person name="Tomita M."/>
            <person name="Numata K."/>
            <person name="Arakawa K."/>
        </authorList>
    </citation>
    <scope>NUCLEOTIDE SEQUENCE</scope>
</reference>
<protein>
    <recommendedName>
        <fullName evidence="1">Ig-like domain-containing protein</fullName>
    </recommendedName>
</protein>
<feature type="domain" description="Ig-like" evidence="1">
    <location>
        <begin position="39"/>
        <end position="95"/>
    </location>
</feature>
<dbReference type="PROSITE" id="PS50835">
    <property type="entry name" value="IG_LIKE"/>
    <property type="match status" value="1"/>
</dbReference>
<dbReference type="EMBL" id="BMAV01025779">
    <property type="protein sequence ID" value="GFS44636.1"/>
    <property type="molecule type" value="Genomic_DNA"/>
</dbReference>
<dbReference type="InterPro" id="IPR007110">
    <property type="entry name" value="Ig-like_dom"/>
</dbReference>
<evidence type="ECO:0000313" key="2">
    <source>
        <dbReference type="EMBL" id="GFS44636.1"/>
    </source>
</evidence>
<name>A0A8X6J829_9ARAC</name>
<accession>A0A8X6J829</accession>